<sequence>HPEIFDDHDFYQTLLRELIESRMATTDDPVALGKRWVALKQQQATQERERRSRTVDNKASKGRRLRYHVHEKLQNFMAPMGTSGWHADMVDELYATLLGQKIAAIQEEQPAQADSDVD</sequence>
<gene>
    <name evidence="3" type="ORF">BJ085DRAFT_2202</name>
</gene>
<feature type="non-terminal residue" evidence="3">
    <location>
        <position position="118"/>
    </location>
</feature>
<proteinExistence type="predicted"/>
<name>A0A4P9ZRH2_9FUNG</name>
<dbReference type="AlphaFoldDB" id="A0A4P9ZRH2"/>
<feature type="domain" description="Apoptosis-antagonizing transcription factor C-terminal" evidence="2">
    <location>
        <begin position="11"/>
        <end position="98"/>
    </location>
</feature>
<dbReference type="GO" id="GO:0005730">
    <property type="term" value="C:nucleolus"/>
    <property type="evidence" value="ECO:0007669"/>
    <property type="project" value="TreeGrafter"/>
</dbReference>
<dbReference type="Pfam" id="PF08164">
    <property type="entry name" value="TRAUB"/>
    <property type="match status" value="1"/>
</dbReference>
<feature type="region of interest" description="Disordered" evidence="1">
    <location>
        <begin position="42"/>
        <end position="63"/>
    </location>
</feature>
<evidence type="ECO:0000259" key="2">
    <source>
        <dbReference type="Pfam" id="PF08164"/>
    </source>
</evidence>
<dbReference type="Proteomes" id="UP000268162">
    <property type="component" value="Unassembled WGS sequence"/>
</dbReference>
<dbReference type="InterPro" id="IPR012617">
    <property type="entry name" value="AATF_C"/>
</dbReference>
<dbReference type="PANTHER" id="PTHR15565">
    <property type="entry name" value="AATF PROTEIN APOPTOSIS ANTAGONIZING TRANSCRIPTION FACTOR"/>
    <property type="match status" value="1"/>
</dbReference>
<evidence type="ECO:0000313" key="3">
    <source>
        <dbReference type="EMBL" id="RKP35768.1"/>
    </source>
</evidence>
<dbReference type="GO" id="GO:0000462">
    <property type="term" value="P:maturation of SSU-rRNA from tricistronic rRNA transcript (SSU-rRNA, 5.8S rRNA, LSU-rRNA)"/>
    <property type="evidence" value="ECO:0007669"/>
    <property type="project" value="TreeGrafter"/>
</dbReference>
<feature type="non-terminal residue" evidence="3">
    <location>
        <position position="1"/>
    </location>
</feature>
<dbReference type="InterPro" id="IPR039223">
    <property type="entry name" value="AATF/Bfr2"/>
</dbReference>
<evidence type="ECO:0000256" key="1">
    <source>
        <dbReference type="SAM" id="MobiDB-lite"/>
    </source>
</evidence>
<evidence type="ECO:0000313" key="4">
    <source>
        <dbReference type="Proteomes" id="UP000268162"/>
    </source>
</evidence>
<accession>A0A4P9ZRH2</accession>
<dbReference type="STRING" id="215637.A0A4P9ZRH2"/>
<feature type="compositionally biased region" description="Basic and acidic residues" evidence="1">
    <location>
        <begin position="46"/>
        <end position="59"/>
    </location>
</feature>
<dbReference type="EMBL" id="ML002792">
    <property type="protein sequence ID" value="RKP35768.1"/>
    <property type="molecule type" value="Genomic_DNA"/>
</dbReference>
<reference evidence="4" key="1">
    <citation type="journal article" date="2018" name="Nat. Microbiol.">
        <title>Leveraging single-cell genomics to expand the fungal tree of life.</title>
        <authorList>
            <person name="Ahrendt S.R."/>
            <person name="Quandt C.A."/>
            <person name="Ciobanu D."/>
            <person name="Clum A."/>
            <person name="Salamov A."/>
            <person name="Andreopoulos B."/>
            <person name="Cheng J.F."/>
            <person name="Woyke T."/>
            <person name="Pelin A."/>
            <person name="Henrissat B."/>
            <person name="Reynolds N.K."/>
            <person name="Benny G.L."/>
            <person name="Smith M.E."/>
            <person name="James T.Y."/>
            <person name="Grigoriev I.V."/>
        </authorList>
    </citation>
    <scope>NUCLEOTIDE SEQUENCE [LARGE SCALE GENOMIC DNA]</scope>
    <source>
        <strain evidence="4">RSA 468</strain>
    </source>
</reference>
<protein>
    <submittedName>
        <fullName evidence="3">Apoptosis-antagonizing transcription factor</fullName>
    </submittedName>
</protein>
<keyword evidence="4" id="KW-1185">Reference proteome</keyword>
<organism evidence="3 4">
    <name type="scientific">Dimargaris cristalligena</name>
    <dbReference type="NCBI Taxonomy" id="215637"/>
    <lineage>
        <taxon>Eukaryota</taxon>
        <taxon>Fungi</taxon>
        <taxon>Fungi incertae sedis</taxon>
        <taxon>Zoopagomycota</taxon>
        <taxon>Kickxellomycotina</taxon>
        <taxon>Dimargaritomycetes</taxon>
        <taxon>Dimargaritales</taxon>
        <taxon>Dimargaritaceae</taxon>
        <taxon>Dimargaris</taxon>
    </lineage>
</organism>
<dbReference type="PANTHER" id="PTHR15565:SF0">
    <property type="entry name" value="PROTEIN AATF"/>
    <property type="match status" value="1"/>
</dbReference>